<keyword evidence="3" id="KW-1185">Reference proteome</keyword>
<accession>A0AAW0TL88</accession>
<name>A0AAW0TL88_SCYPA</name>
<comment type="caution">
    <text evidence="2">The sequence shown here is derived from an EMBL/GenBank/DDBJ whole genome shotgun (WGS) entry which is preliminary data.</text>
</comment>
<sequence>MTIVQERPPPPATQANSGSLLQARARSSDQWFYVAGSFFLHQAEPEARLRKIVYRRRLSPPAALHLIRTHIRSLHNTSAVGLYRMKMSVEEQLP</sequence>
<evidence type="ECO:0000313" key="3">
    <source>
        <dbReference type="Proteomes" id="UP001487740"/>
    </source>
</evidence>
<reference evidence="2 3" key="1">
    <citation type="submission" date="2023-03" db="EMBL/GenBank/DDBJ databases">
        <title>High-quality genome of Scylla paramamosain provides insights in environmental adaptation.</title>
        <authorList>
            <person name="Zhang L."/>
        </authorList>
    </citation>
    <scope>NUCLEOTIDE SEQUENCE [LARGE SCALE GENOMIC DNA]</scope>
    <source>
        <strain evidence="2">LZ_2023a</strain>
        <tissue evidence="2">Muscle</tissue>
    </source>
</reference>
<dbReference type="EMBL" id="JARAKH010000029">
    <property type="protein sequence ID" value="KAK8387968.1"/>
    <property type="molecule type" value="Genomic_DNA"/>
</dbReference>
<protein>
    <submittedName>
        <fullName evidence="2">Uncharacterized protein</fullName>
    </submittedName>
</protein>
<organism evidence="2 3">
    <name type="scientific">Scylla paramamosain</name>
    <name type="common">Mud crab</name>
    <dbReference type="NCBI Taxonomy" id="85552"/>
    <lineage>
        <taxon>Eukaryota</taxon>
        <taxon>Metazoa</taxon>
        <taxon>Ecdysozoa</taxon>
        <taxon>Arthropoda</taxon>
        <taxon>Crustacea</taxon>
        <taxon>Multicrustacea</taxon>
        <taxon>Malacostraca</taxon>
        <taxon>Eumalacostraca</taxon>
        <taxon>Eucarida</taxon>
        <taxon>Decapoda</taxon>
        <taxon>Pleocyemata</taxon>
        <taxon>Brachyura</taxon>
        <taxon>Eubrachyura</taxon>
        <taxon>Portunoidea</taxon>
        <taxon>Portunidae</taxon>
        <taxon>Portuninae</taxon>
        <taxon>Scylla</taxon>
    </lineage>
</organism>
<feature type="region of interest" description="Disordered" evidence="1">
    <location>
        <begin position="1"/>
        <end position="21"/>
    </location>
</feature>
<dbReference type="Proteomes" id="UP001487740">
    <property type="component" value="Unassembled WGS sequence"/>
</dbReference>
<proteinExistence type="predicted"/>
<evidence type="ECO:0000313" key="2">
    <source>
        <dbReference type="EMBL" id="KAK8387968.1"/>
    </source>
</evidence>
<dbReference type="AlphaFoldDB" id="A0AAW0TL88"/>
<gene>
    <name evidence="2" type="ORF">O3P69_020107</name>
</gene>
<evidence type="ECO:0000256" key="1">
    <source>
        <dbReference type="SAM" id="MobiDB-lite"/>
    </source>
</evidence>